<dbReference type="EMBL" id="GL376631">
    <property type="status" value="NOT_ANNOTATED_CDS"/>
    <property type="molecule type" value="Genomic_DNA"/>
</dbReference>
<dbReference type="VEuPathDB" id="FungiDB:PYU1_G004615"/>
<accession>K3WI34</accession>
<dbReference type="Proteomes" id="UP000019132">
    <property type="component" value="Unassembled WGS sequence"/>
</dbReference>
<dbReference type="HOGENOM" id="CLU_663056_0_0_1"/>
<keyword evidence="4" id="KW-1185">Reference proteome</keyword>
<keyword evidence="2" id="KW-1133">Transmembrane helix</keyword>
<dbReference type="InParanoid" id="K3WI34"/>
<keyword evidence="2" id="KW-0812">Transmembrane</keyword>
<name>K3WI34_GLOUD</name>
<feature type="region of interest" description="Disordered" evidence="1">
    <location>
        <begin position="91"/>
        <end position="112"/>
    </location>
</feature>
<reference evidence="3" key="3">
    <citation type="submission" date="2015-02" db="UniProtKB">
        <authorList>
            <consortium name="EnsemblProtists"/>
        </authorList>
    </citation>
    <scope>IDENTIFICATION</scope>
    <source>
        <strain evidence="3">DAOM BR144</strain>
    </source>
</reference>
<evidence type="ECO:0000313" key="3">
    <source>
        <dbReference type="EnsemblProtists" id="PYU1_T004626"/>
    </source>
</evidence>
<organism evidence="3 4">
    <name type="scientific">Globisporangium ultimum (strain ATCC 200006 / CBS 805.95 / DAOM BR144)</name>
    <name type="common">Pythium ultimum</name>
    <dbReference type="NCBI Taxonomy" id="431595"/>
    <lineage>
        <taxon>Eukaryota</taxon>
        <taxon>Sar</taxon>
        <taxon>Stramenopiles</taxon>
        <taxon>Oomycota</taxon>
        <taxon>Peronosporomycetes</taxon>
        <taxon>Pythiales</taxon>
        <taxon>Pythiaceae</taxon>
        <taxon>Globisporangium</taxon>
    </lineage>
</organism>
<dbReference type="eggNOG" id="ENOG502T335">
    <property type="taxonomic scope" value="Eukaryota"/>
</dbReference>
<evidence type="ECO:0000256" key="2">
    <source>
        <dbReference type="SAM" id="Phobius"/>
    </source>
</evidence>
<proteinExistence type="predicted"/>
<evidence type="ECO:0000256" key="1">
    <source>
        <dbReference type="SAM" id="MobiDB-lite"/>
    </source>
</evidence>
<sequence length="362" mass="39978">MLMAPVVNAALRFESLPSLAESTEVPPAPSFASLKVDAEPASNSTTPSSSSSLTASIIYGTMEAVACIVVLVFIYVLYKKRWSRRKPTAKTSSHKDYRSYHPSPFSSGSRSHEVSSCAATEVDEGHLAINAFDAGPSAFSTPPFGDDELSTSYRTCSRVFSERLSSEYSWAMTSDRSIRTTQSDVAAEQAANKPVVHTSEHDKQVFCRLSMAHEDTLSKYNEIEMSEISSIEEERSTRSSQVFSTFIESEQSSAVSWTLGSSWSGSEVSSLESARATDVAFSEYSASSSRSIRDTDMFEDEQENSIRADIEKRPALSMDAERPTSYDSILRFKPIKPRLLTLKFKKVTAPKENAHEPQAFYC</sequence>
<dbReference type="EnsemblProtists" id="PYU1_T004626">
    <property type="protein sequence ID" value="PYU1_T004626"/>
    <property type="gene ID" value="PYU1_G004615"/>
</dbReference>
<feature type="transmembrane region" description="Helical" evidence="2">
    <location>
        <begin position="57"/>
        <end position="78"/>
    </location>
</feature>
<dbReference type="AlphaFoldDB" id="K3WI34"/>
<evidence type="ECO:0000313" key="4">
    <source>
        <dbReference type="Proteomes" id="UP000019132"/>
    </source>
</evidence>
<keyword evidence="2" id="KW-0472">Membrane</keyword>
<reference evidence="4" key="2">
    <citation type="submission" date="2010-04" db="EMBL/GenBank/DDBJ databases">
        <authorList>
            <person name="Buell R."/>
            <person name="Hamilton J."/>
            <person name="Hostetler J."/>
        </authorList>
    </citation>
    <scope>NUCLEOTIDE SEQUENCE [LARGE SCALE GENOMIC DNA]</scope>
    <source>
        <strain evidence="4">DAOM:BR144</strain>
    </source>
</reference>
<reference evidence="4" key="1">
    <citation type="journal article" date="2010" name="Genome Biol.">
        <title>Genome sequence of the necrotrophic plant pathogen Pythium ultimum reveals original pathogenicity mechanisms and effector repertoire.</title>
        <authorList>
            <person name="Levesque C.A."/>
            <person name="Brouwer H."/>
            <person name="Cano L."/>
            <person name="Hamilton J.P."/>
            <person name="Holt C."/>
            <person name="Huitema E."/>
            <person name="Raffaele S."/>
            <person name="Robideau G.P."/>
            <person name="Thines M."/>
            <person name="Win J."/>
            <person name="Zerillo M.M."/>
            <person name="Beakes G.W."/>
            <person name="Boore J.L."/>
            <person name="Busam D."/>
            <person name="Dumas B."/>
            <person name="Ferriera S."/>
            <person name="Fuerstenberg S.I."/>
            <person name="Gachon C.M."/>
            <person name="Gaulin E."/>
            <person name="Govers F."/>
            <person name="Grenville-Briggs L."/>
            <person name="Horner N."/>
            <person name="Hostetler J."/>
            <person name="Jiang R.H."/>
            <person name="Johnson J."/>
            <person name="Krajaejun T."/>
            <person name="Lin H."/>
            <person name="Meijer H.J."/>
            <person name="Moore B."/>
            <person name="Morris P."/>
            <person name="Phuntmart V."/>
            <person name="Puiu D."/>
            <person name="Shetty J."/>
            <person name="Stajich J.E."/>
            <person name="Tripathy S."/>
            <person name="Wawra S."/>
            <person name="van West P."/>
            <person name="Whitty B.R."/>
            <person name="Coutinho P.M."/>
            <person name="Henrissat B."/>
            <person name="Martin F."/>
            <person name="Thomas P.D."/>
            <person name="Tyler B.M."/>
            <person name="De Vries R.P."/>
            <person name="Kamoun S."/>
            <person name="Yandell M."/>
            <person name="Tisserat N."/>
            <person name="Buell C.R."/>
        </authorList>
    </citation>
    <scope>NUCLEOTIDE SEQUENCE</scope>
    <source>
        <strain evidence="4">DAOM:BR144</strain>
    </source>
</reference>
<protein>
    <submittedName>
        <fullName evidence="3">Uncharacterized protein</fullName>
    </submittedName>
</protein>